<dbReference type="Proteomes" id="UP000160505">
    <property type="component" value="Segment"/>
</dbReference>
<keyword evidence="1" id="KW-0812">Transmembrane</keyword>
<reference evidence="5 7" key="2">
    <citation type="submission" date="1998-03" db="EMBL/GenBank/DDBJ databases">
        <title>Analysis of the complete coding sequence of DNA of alastrim variola minor virus strain Garcia-1966.</title>
        <authorList>
            <person name="Shchelkunov S.N."/>
            <person name="Totmenin A.V."/>
            <person name="Gutorov V.V."/>
            <person name="Safronov P.F."/>
            <person name="Massung R.F."/>
            <person name="Loparev V.N."/>
            <person name="Knight J.C."/>
            <person name="Chizhikov V.E."/>
            <person name="Parsons J.M."/>
            <person name="Esposito J.J."/>
            <person name="Sosnovtsev S."/>
        </authorList>
    </citation>
    <scope>NUCLEOTIDE SEQUENCE [LARGE SCALE GENOMIC DNA]</scope>
    <source>
        <strain evidence="5">Garcia-1966</strain>
    </source>
</reference>
<dbReference type="Proteomes" id="UP000001814">
    <property type="component" value="Segment"/>
</dbReference>
<dbReference type="EMBL" id="DQ441447">
    <property type="protein sequence ID" value="ABF28996.1"/>
    <property type="molecule type" value="Genomic_DNA"/>
</dbReference>
<keyword evidence="1" id="KW-0472">Membrane</keyword>
<evidence type="ECO:0000256" key="1">
    <source>
        <dbReference type="SAM" id="Phobius"/>
    </source>
</evidence>
<feature type="transmembrane region" description="Helical" evidence="1">
    <location>
        <begin position="12"/>
        <end position="29"/>
    </location>
</feature>
<evidence type="ECO:0000313" key="6">
    <source>
        <dbReference type="Proteomes" id="UP000001814"/>
    </source>
</evidence>
<proteinExistence type="predicted"/>
<name>Q89074_VARV</name>
<dbReference type="Proteomes" id="UP000111493">
    <property type="component" value="Segment"/>
</dbReference>
<reference evidence="2" key="1">
    <citation type="journal article" date="1996" name="Virology">
        <title>Terminal region sequence variations in variola virus DNA.</title>
        <authorList>
            <person name="Massung R.F."/>
            <person name="Loparev V.N."/>
            <person name="Knight J.C."/>
            <person name="Totmenin A.V."/>
            <person name="Chizhikov V.E."/>
            <person name="Parsons J.M."/>
            <person name="Safronov P.F."/>
            <person name="Gutorov V.V."/>
            <person name="Shchelkunov S.N."/>
            <person name="Esposito J.J."/>
        </authorList>
    </citation>
    <scope>NUCLEOTIDE SEQUENCE</scope>
    <source>
        <strain evidence="2">Garcia-1966</strain>
    </source>
</reference>
<evidence type="ECO:0000313" key="2">
    <source>
        <dbReference type="EMBL" id="AAA69353.1"/>
    </source>
</evidence>
<accession>Q0NM47</accession>
<evidence type="ECO:0000313" key="8">
    <source>
        <dbReference type="Proteomes" id="UP000160505"/>
    </source>
</evidence>
<evidence type="ECO:0000313" key="5">
    <source>
        <dbReference type="EMBL" id="CAB54607.1"/>
    </source>
</evidence>
<organismHost>
    <name type="scientific">Homo sapiens</name>
    <name type="common">Human</name>
    <dbReference type="NCBI Taxonomy" id="9606"/>
</organismHost>
<dbReference type="InterPro" id="IPR035270">
    <property type="entry name" value="DUF5433"/>
</dbReference>
<keyword evidence="1" id="KW-1133">Transmembrane helix</keyword>
<evidence type="ECO:0000313" key="7">
    <source>
        <dbReference type="Proteomes" id="UP000111493"/>
    </source>
</evidence>
<accession>A0A1U8QN72</accession>
<accession>Q76Q67</accession>
<dbReference type="PIR" id="E72151">
    <property type="entry name" value="E72151"/>
</dbReference>
<dbReference type="Pfam" id="PF17498">
    <property type="entry name" value="DUF5433"/>
    <property type="match status" value="1"/>
</dbReference>
<dbReference type="EMBL" id="Y16780">
    <property type="protein sequence ID" value="CAB54607.1"/>
    <property type="molecule type" value="Genomic_DNA"/>
</dbReference>
<sequence length="83" mass="9353">MFVSCFNINGTNFILALCIIFVPTIKLYIQIIMRCVYTNCIDTAHHLVITVIQKFLKYILTKEVVSSLGFGKLLSTVYGTKSS</sequence>
<dbReference type="EMBL" id="U18338">
    <property type="protein sequence ID" value="AAA69353.1"/>
    <property type="molecule type" value="Genomic_DNA"/>
</dbReference>
<evidence type="ECO:0000313" key="4">
    <source>
        <dbReference type="EMBL" id="ABF28996.1"/>
    </source>
</evidence>
<organism evidence="2">
    <name type="scientific">Variola virus</name>
    <dbReference type="NCBI Taxonomy" id="10255"/>
    <lineage>
        <taxon>Viruses</taxon>
        <taxon>Varidnaviria</taxon>
        <taxon>Bamfordvirae</taxon>
        <taxon>Nucleocytoviricota</taxon>
        <taxon>Pokkesviricetes</taxon>
        <taxon>Chitovirales</taxon>
        <taxon>Poxviridae</taxon>
        <taxon>Chordopoxvirinae</taxon>
        <taxon>Orthopoxvirus</taxon>
        <taxon>Orthopoxvirus variola</taxon>
    </lineage>
</organism>
<reference evidence="6 8" key="3">
    <citation type="journal article" date="2006" name="Science">
        <title>Genome sequence diversity and clues to the evolution of variola (smallpox) virus.</title>
        <authorList>
            <person name="Esposito J.J."/>
            <person name="Sammons S.A."/>
            <person name="Frace A.M."/>
            <person name="Osborne J.D."/>
            <person name="Olsen-Rasmussen M."/>
            <person name="Zhang M."/>
            <person name="Govil D."/>
            <person name="Damon I.K."/>
            <person name="Kline R."/>
            <person name="Laker M."/>
            <person name="Li Y."/>
            <person name="Smith G.L."/>
            <person name="Meyer H."/>
            <person name="LeDuc J.W."/>
            <person name="Wohlhueter R.M."/>
        </authorList>
    </citation>
    <scope>NUCLEOTIDE SEQUENCE [LARGE SCALE GENOMIC DNA]</scope>
    <source>
        <strain evidence="3">Brazil 1966</strain>
        <strain evidence="4">United Kingdom 1952 Butler</strain>
        <strain evidence="6">Variola virus (isolate Human/Brazil/v66-39/1966)</strain>
    </source>
</reference>
<protein>
    <submittedName>
        <fullName evidence="3">Ankyrin-like protein</fullName>
    </submittedName>
    <submittedName>
        <fullName evidence="5">B13R protein</fullName>
    </submittedName>
    <submittedName>
        <fullName evidence="2">B14R</fullName>
    </submittedName>
</protein>
<evidence type="ECO:0000313" key="3">
    <source>
        <dbReference type="EMBL" id="ABF23380.1"/>
    </source>
</evidence>
<accession>Q89074</accession>
<gene>
    <name evidence="5" type="primary">B13R</name>
    <name evidence="3" type="ORF">VARV_BRZ66_39_010.5</name>
    <name evidence="4" type="ORF">VARV_UNK52_but_010.5</name>
</gene>
<dbReference type="EMBL" id="DQ441419">
    <property type="protein sequence ID" value="ABF23380.1"/>
    <property type="molecule type" value="Genomic_DNA"/>
</dbReference>